<protein>
    <recommendedName>
        <fullName evidence="5">Heavy metal-binding domain-containing protein</fullName>
    </recommendedName>
</protein>
<dbReference type="EMBL" id="LJGU01000095">
    <property type="protein sequence ID" value="OEV05570.1"/>
    <property type="molecule type" value="Genomic_DNA"/>
</dbReference>
<name>A0A1E7KNT5_9ACTN</name>
<organism evidence="3 4">
    <name type="scientific">Streptomyces oceani</name>
    <dbReference type="NCBI Taxonomy" id="1075402"/>
    <lineage>
        <taxon>Bacteria</taxon>
        <taxon>Bacillati</taxon>
        <taxon>Actinomycetota</taxon>
        <taxon>Actinomycetes</taxon>
        <taxon>Kitasatosporales</taxon>
        <taxon>Streptomycetaceae</taxon>
        <taxon>Streptomyces</taxon>
    </lineage>
</organism>
<evidence type="ECO:0000313" key="3">
    <source>
        <dbReference type="EMBL" id="OEV05570.1"/>
    </source>
</evidence>
<feature type="region of interest" description="Disordered" evidence="1">
    <location>
        <begin position="36"/>
        <end position="71"/>
    </location>
</feature>
<dbReference type="Proteomes" id="UP000176101">
    <property type="component" value="Unassembled WGS sequence"/>
</dbReference>
<feature type="chain" id="PRO_5038521346" description="Heavy metal-binding domain-containing protein" evidence="2">
    <location>
        <begin position="24"/>
        <end position="324"/>
    </location>
</feature>
<dbReference type="RefSeq" id="WP_070194927.1">
    <property type="nucleotide sequence ID" value="NZ_LJGU01000095.1"/>
</dbReference>
<evidence type="ECO:0000256" key="1">
    <source>
        <dbReference type="SAM" id="MobiDB-lite"/>
    </source>
</evidence>
<evidence type="ECO:0000313" key="4">
    <source>
        <dbReference type="Proteomes" id="UP000176101"/>
    </source>
</evidence>
<reference evidence="3 4" key="1">
    <citation type="journal article" date="2016" name="Front. Microbiol.">
        <title>Comparative Genomics Analysis of Streptomyces Species Reveals Their Adaptation to the Marine Environment and Their Diversity at the Genomic Level.</title>
        <authorList>
            <person name="Tian X."/>
            <person name="Zhang Z."/>
            <person name="Yang T."/>
            <person name="Chen M."/>
            <person name="Li J."/>
            <person name="Chen F."/>
            <person name="Yang J."/>
            <person name="Li W."/>
            <person name="Zhang B."/>
            <person name="Zhang Z."/>
            <person name="Wu J."/>
            <person name="Zhang C."/>
            <person name="Long L."/>
            <person name="Xiao J."/>
        </authorList>
    </citation>
    <scope>NUCLEOTIDE SEQUENCE [LARGE SCALE GENOMIC DNA]</scope>
    <source>
        <strain evidence="3 4">SCSIO 02100</strain>
    </source>
</reference>
<sequence length="324" mass="33794">MNTGMKITAFAVTLAATFGAAYGVGNGVDPVSTEADAAAHGQHGDGADGGKAKGGGKEGGHGPPGGLQVSEDGYTLALETERLEAGKKEELRFEVLDEAGKPVTEYKREHGKDLHLIVASRGLTEYRHLHPSLAEGGTWSTDVELPEAGDYRVFTDFIPGDEAEGLTLGADLAVGGDYDPPTLPEESKTATVGDYEVTLDGDLTTGQGTDMRFTVEKNGKPVTDLDPYLGAYGHLVALRAGDMGYLHVHPNGTPGDGETKPGPGISFMATAPTAGDYRLFLDFKHEGEVRNVSFTVPVAASDDGSGKEQAPSGGEEEKSGGHQH</sequence>
<evidence type="ECO:0000256" key="2">
    <source>
        <dbReference type="SAM" id="SignalP"/>
    </source>
</evidence>
<keyword evidence="2" id="KW-0732">Signal</keyword>
<evidence type="ECO:0008006" key="5">
    <source>
        <dbReference type="Google" id="ProtNLM"/>
    </source>
</evidence>
<feature type="compositionally biased region" description="Basic and acidic residues" evidence="1">
    <location>
        <begin position="315"/>
        <end position="324"/>
    </location>
</feature>
<comment type="caution">
    <text evidence="3">The sequence shown here is derived from an EMBL/GenBank/DDBJ whole genome shotgun (WGS) entry which is preliminary data.</text>
</comment>
<feature type="signal peptide" evidence="2">
    <location>
        <begin position="1"/>
        <end position="23"/>
    </location>
</feature>
<dbReference type="PATRIC" id="fig|1075402.3.peg.3913"/>
<feature type="compositionally biased region" description="Basic and acidic residues" evidence="1">
    <location>
        <begin position="42"/>
        <end position="60"/>
    </location>
</feature>
<keyword evidence="4" id="KW-1185">Reference proteome</keyword>
<gene>
    <name evidence="3" type="ORF">AN216_02610</name>
</gene>
<proteinExistence type="predicted"/>
<accession>A0A1E7KNT5</accession>
<dbReference type="STRING" id="1075402.AN216_02610"/>
<dbReference type="AlphaFoldDB" id="A0A1E7KNT5"/>
<feature type="region of interest" description="Disordered" evidence="1">
    <location>
        <begin position="295"/>
        <end position="324"/>
    </location>
</feature>
<dbReference type="OrthoDB" id="128043at2"/>